<comment type="caution">
    <text evidence="2">The sequence shown here is derived from an EMBL/GenBank/DDBJ whole genome shotgun (WGS) entry which is preliminary data.</text>
</comment>
<evidence type="ECO:0000259" key="1">
    <source>
        <dbReference type="Pfam" id="PF13406"/>
    </source>
</evidence>
<sequence>MTGINLGAISATFVIAIGLQHNVFAQDVKPTSSFQQFLSSLKQEAREKGIAEQTLESSFSNIKLFRTAQDSSKTAEKSMTNLESYIPQRVPEWKVDKARALFLQYQAELKAIGDKYGVQPRFLVALWAMESDFGEAVSQYPLLSVTASKAFDQPERVDYQEEVFATLQILEQESLQVSELKSSSKGLVGQPLFLPSQYLLYAQDWDGDGKIDLWGNPQDIFASLANYLKQVGWKGEQTWGRQVLLPDNFDINHSSNGISKTFSQWGELGISRYNGKSLPNRDDMSVSLIMPDGAKGRAYLVYDNYRTLIKRMDSDYQALSVTYLSERIK</sequence>
<feature type="domain" description="Transglycosylase SLT" evidence="1">
    <location>
        <begin position="33"/>
        <end position="326"/>
    </location>
</feature>
<dbReference type="PANTHER" id="PTHR30163:SF8">
    <property type="entry name" value="LYTIC MUREIN TRANSGLYCOSYLASE"/>
    <property type="match status" value="1"/>
</dbReference>
<evidence type="ECO:0000313" key="2">
    <source>
        <dbReference type="EMBL" id="MBW8183957.1"/>
    </source>
</evidence>
<dbReference type="RefSeq" id="WP_220109508.1">
    <property type="nucleotide sequence ID" value="NZ_JAHZST010000005.1"/>
</dbReference>
<dbReference type="Pfam" id="PF13406">
    <property type="entry name" value="SLT_2"/>
    <property type="match status" value="1"/>
</dbReference>
<dbReference type="EMBL" id="JAHZST010000005">
    <property type="protein sequence ID" value="MBW8183957.1"/>
    <property type="molecule type" value="Genomic_DNA"/>
</dbReference>
<dbReference type="InterPro" id="IPR023346">
    <property type="entry name" value="Lysozyme-like_dom_sf"/>
</dbReference>
<protein>
    <submittedName>
        <fullName evidence="2">Lytic murein transglycosylase</fullName>
    </submittedName>
</protein>
<dbReference type="InterPro" id="IPR011970">
    <property type="entry name" value="MltB_2"/>
</dbReference>
<gene>
    <name evidence="2" type="ORF">K0625_09755</name>
</gene>
<evidence type="ECO:0000313" key="3">
    <source>
        <dbReference type="Proteomes" id="UP001195963"/>
    </source>
</evidence>
<name>A0ABS7E4K5_9GAMM</name>
<dbReference type="InterPro" id="IPR043426">
    <property type="entry name" value="MltB-like"/>
</dbReference>
<reference evidence="2 3" key="1">
    <citation type="submission" date="2021-07" db="EMBL/GenBank/DDBJ databases">
        <title>Shewanella sp. nov, isolated from SCS.</title>
        <authorList>
            <person name="Cao W.R."/>
        </authorList>
    </citation>
    <scope>NUCLEOTIDE SEQUENCE [LARGE SCALE GENOMIC DNA]</scope>
    <source>
        <strain evidence="2 3">NR704-98</strain>
    </source>
</reference>
<organism evidence="2 3">
    <name type="scientific">Shewanella nanhaiensis</name>
    <dbReference type="NCBI Taxonomy" id="2864872"/>
    <lineage>
        <taxon>Bacteria</taxon>
        <taxon>Pseudomonadati</taxon>
        <taxon>Pseudomonadota</taxon>
        <taxon>Gammaproteobacteria</taxon>
        <taxon>Alteromonadales</taxon>
        <taxon>Shewanellaceae</taxon>
        <taxon>Shewanella</taxon>
    </lineage>
</organism>
<proteinExistence type="predicted"/>
<dbReference type="Gene3D" id="1.10.8.350">
    <property type="entry name" value="Bacterial muramidase"/>
    <property type="match status" value="1"/>
</dbReference>
<dbReference type="InterPro" id="IPR031304">
    <property type="entry name" value="SLT_2"/>
</dbReference>
<dbReference type="Proteomes" id="UP001195963">
    <property type="component" value="Unassembled WGS sequence"/>
</dbReference>
<keyword evidence="3" id="KW-1185">Reference proteome</keyword>
<dbReference type="PANTHER" id="PTHR30163">
    <property type="entry name" value="MEMBRANE-BOUND LYTIC MUREIN TRANSGLYCOSYLASE B"/>
    <property type="match status" value="1"/>
</dbReference>
<accession>A0ABS7E4K5</accession>
<dbReference type="Gene3D" id="1.10.530.10">
    <property type="match status" value="1"/>
</dbReference>
<dbReference type="SUPFAM" id="SSF53955">
    <property type="entry name" value="Lysozyme-like"/>
    <property type="match status" value="1"/>
</dbReference>
<dbReference type="NCBIfam" id="TIGR02283">
    <property type="entry name" value="MltB_2"/>
    <property type="match status" value="1"/>
</dbReference>